<evidence type="ECO:0000313" key="2">
    <source>
        <dbReference type="EMBL" id="MYL85231.1"/>
    </source>
</evidence>
<accession>A0A7C9N4D3</accession>
<proteinExistence type="predicted"/>
<dbReference type="OrthoDB" id="5460712at2"/>
<keyword evidence="3" id="KW-1185">Reference proteome</keyword>
<dbReference type="RefSeq" id="WP_160964005.1">
    <property type="nucleotide sequence ID" value="NZ_WVUD01000067.1"/>
</dbReference>
<dbReference type="EMBL" id="WVUD01000067">
    <property type="protein sequence ID" value="MYL85231.1"/>
    <property type="molecule type" value="Genomic_DNA"/>
</dbReference>
<gene>
    <name evidence="2" type="ORF">GTA51_19215</name>
</gene>
<organism evidence="2 3">
    <name type="scientific">Solidesulfovibrio aerotolerans</name>
    <dbReference type="NCBI Taxonomy" id="295255"/>
    <lineage>
        <taxon>Bacteria</taxon>
        <taxon>Pseudomonadati</taxon>
        <taxon>Thermodesulfobacteriota</taxon>
        <taxon>Desulfovibrionia</taxon>
        <taxon>Desulfovibrionales</taxon>
        <taxon>Desulfovibrionaceae</taxon>
        <taxon>Solidesulfovibrio</taxon>
    </lineage>
</organism>
<evidence type="ECO:0000313" key="3">
    <source>
        <dbReference type="Proteomes" id="UP000482487"/>
    </source>
</evidence>
<comment type="caution">
    <text evidence="2">The sequence shown here is derived from an EMBL/GenBank/DDBJ whole genome shotgun (WGS) entry which is preliminary data.</text>
</comment>
<protein>
    <submittedName>
        <fullName evidence="2">Uncharacterized protein</fullName>
    </submittedName>
</protein>
<feature type="region of interest" description="Disordered" evidence="1">
    <location>
        <begin position="68"/>
        <end position="108"/>
    </location>
</feature>
<name>A0A7C9N4D3_9BACT</name>
<dbReference type="AlphaFoldDB" id="A0A7C9N4D3"/>
<sequence length="108" mass="11912">MTFFEEMLERYGLPEEIFGITTQDYESLDAAQQGEAAKEGDVSQILGPVPCDPDEIPDAFEVAELAAPHGGHVDPDMPPWGDEGDENWGSRLDFDIGIDDPFMPPRES</sequence>
<reference evidence="2 3" key="1">
    <citation type="submission" date="2020-01" db="EMBL/GenBank/DDBJ databases">
        <title>Genome sequence of Desulfovibrio aerotolerans DSM 16695(T).</title>
        <authorList>
            <person name="Karnachuk O."/>
            <person name="Avakyan M."/>
            <person name="Mardanov A."/>
            <person name="Kadnikov V."/>
            <person name="Ravin N."/>
        </authorList>
    </citation>
    <scope>NUCLEOTIDE SEQUENCE [LARGE SCALE GENOMIC DNA]</scope>
    <source>
        <strain evidence="2 3">DSM 16695</strain>
    </source>
</reference>
<evidence type="ECO:0000256" key="1">
    <source>
        <dbReference type="SAM" id="MobiDB-lite"/>
    </source>
</evidence>
<dbReference type="Proteomes" id="UP000482487">
    <property type="component" value="Unassembled WGS sequence"/>
</dbReference>